<keyword evidence="1" id="KW-1133">Transmembrane helix</keyword>
<sequence>MKSYTKGGNGKRLFRAILLNGLLVGTLDISAAFIQAGIRGVGPERVLRYVASGFFGDAAFSGSVIYAFFGLFFHYCIALCWTILFFILYARFRLWKYNRGITGIGYGVLVGLLMNFVVVPLSSVPRGPVELSSVIVAIAILIVAIGIPLSFGAHSFYSGLRKAEER</sequence>
<keyword evidence="3" id="KW-1185">Reference proteome</keyword>
<reference evidence="2 3" key="1">
    <citation type="submission" date="2018-10" db="EMBL/GenBank/DDBJ databases">
        <title>Sinomicrobium pectinilyticum sp. nov., a pectinase-producing bacterium isolated from alkaline and saline soil, and emended description of the genus Sinomicrobium.</title>
        <authorList>
            <person name="Cheng B."/>
            <person name="Li C."/>
            <person name="Lai Q."/>
            <person name="Du M."/>
            <person name="Shao Z."/>
            <person name="Xu P."/>
            <person name="Yang C."/>
        </authorList>
    </citation>
    <scope>NUCLEOTIDE SEQUENCE [LARGE SCALE GENOMIC DNA]</scope>
    <source>
        <strain evidence="2 3">5DNS001</strain>
    </source>
</reference>
<organism evidence="2 3">
    <name type="scientific">Sinomicrobium pectinilyticum</name>
    <dbReference type="NCBI Taxonomy" id="1084421"/>
    <lineage>
        <taxon>Bacteria</taxon>
        <taxon>Pseudomonadati</taxon>
        <taxon>Bacteroidota</taxon>
        <taxon>Flavobacteriia</taxon>
        <taxon>Flavobacteriales</taxon>
        <taxon>Flavobacteriaceae</taxon>
        <taxon>Sinomicrobium</taxon>
    </lineage>
</organism>
<proteinExistence type="predicted"/>
<evidence type="ECO:0000313" key="3">
    <source>
        <dbReference type="Proteomes" id="UP000267469"/>
    </source>
</evidence>
<evidence type="ECO:0000256" key="1">
    <source>
        <dbReference type="SAM" id="Phobius"/>
    </source>
</evidence>
<dbReference type="EMBL" id="RJTM01000138">
    <property type="protein sequence ID" value="RNL78067.1"/>
    <property type="molecule type" value="Genomic_DNA"/>
</dbReference>
<evidence type="ECO:0008006" key="4">
    <source>
        <dbReference type="Google" id="ProtNLM"/>
    </source>
</evidence>
<feature type="transmembrane region" description="Helical" evidence="1">
    <location>
        <begin position="104"/>
        <end position="122"/>
    </location>
</feature>
<feature type="transmembrane region" description="Helical" evidence="1">
    <location>
        <begin position="72"/>
        <end position="92"/>
    </location>
</feature>
<feature type="transmembrane region" description="Helical" evidence="1">
    <location>
        <begin position="12"/>
        <end position="34"/>
    </location>
</feature>
<feature type="transmembrane region" description="Helical" evidence="1">
    <location>
        <begin position="134"/>
        <end position="157"/>
    </location>
</feature>
<gene>
    <name evidence="2" type="ORF">ED312_19915</name>
</gene>
<accession>A0A3N0DR11</accession>
<keyword evidence="1" id="KW-0812">Transmembrane</keyword>
<dbReference type="Proteomes" id="UP000267469">
    <property type="component" value="Unassembled WGS sequence"/>
</dbReference>
<dbReference type="OrthoDB" id="7564746at2"/>
<comment type="caution">
    <text evidence="2">The sequence shown here is derived from an EMBL/GenBank/DDBJ whole genome shotgun (WGS) entry which is preliminary data.</text>
</comment>
<evidence type="ECO:0000313" key="2">
    <source>
        <dbReference type="EMBL" id="RNL78067.1"/>
    </source>
</evidence>
<dbReference type="RefSeq" id="WP_123217787.1">
    <property type="nucleotide sequence ID" value="NZ_RJTM01000138.1"/>
</dbReference>
<keyword evidence="1" id="KW-0472">Membrane</keyword>
<protein>
    <recommendedName>
        <fullName evidence="4">DUF1440 domain-containing protein</fullName>
    </recommendedName>
</protein>
<name>A0A3N0DR11_SINP1</name>
<dbReference type="AlphaFoldDB" id="A0A3N0DR11"/>